<dbReference type="Gene3D" id="2.60.120.650">
    <property type="entry name" value="Cupin"/>
    <property type="match status" value="1"/>
</dbReference>
<feature type="domain" description="JmjC" evidence="3">
    <location>
        <begin position="88"/>
        <end position="237"/>
    </location>
</feature>
<evidence type="ECO:0000256" key="2">
    <source>
        <dbReference type="SAM" id="Phobius"/>
    </source>
</evidence>
<dbReference type="SMART" id="SM00558">
    <property type="entry name" value="JmjC"/>
    <property type="match status" value="1"/>
</dbReference>
<evidence type="ECO:0000256" key="1">
    <source>
        <dbReference type="ARBA" id="ARBA00006801"/>
    </source>
</evidence>
<sequence length="407" mass="45656">MLSRSAPVFYGDIRSHERVPIPFSTFAGYCKDLLQNGDAIQDSFSDSRRHMSAGLVSEQSNPITGEAAPQQIYLAQVPIMNIENEERVQLKCLGEDIQKPAFLEGKSLSSINLWMNSAQSRSSTHYDPNHNLLCIIAGCKQVVLWPPSASPFLYPMALYGEASNHSSVALENPDLHVHPRAEQLDKYSQKVILHAGDALFIPEGWFHQVDSGSLTIAVNFWWRSDVMSGMLEHMDAYYLRRILKRLTDKEMDRMLCKPLTTVAKLATNKGKQCNNEKSGELSNNGTSVYSEESDLDHQNVSSKENKLKQRFMLSDLEPRALLALRELISLVHSNVNQCQRAESSSSQSVSGERDEIKETVKTNLFILEEDPIAQIIWTLHPLILLSVFLAMANIGGFSIARTLTRGY</sequence>
<protein>
    <recommendedName>
        <fullName evidence="3">JmjC domain-containing protein</fullName>
    </recommendedName>
</protein>
<keyword evidence="2" id="KW-1133">Transmembrane helix</keyword>
<comment type="caution">
    <text evidence="4">The sequence shown here is derived from an EMBL/GenBank/DDBJ whole genome shotgun (WGS) entry which is preliminary data.</text>
</comment>
<dbReference type="PANTHER" id="PTHR12461">
    <property type="entry name" value="HYPOXIA-INDUCIBLE FACTOR 1 ALPHA INHIBITOR-RELATED"/>
    <property type="match status" value="1"/>
</dbReference>
<accession>A0A8S0SCL4</accession>
<feature type="transmembrane region" description="Helical" evidence="2">
    <location>
        <begin position="375"/>
        <end position="400"/>
    </location>
</feature>
<name>A0A8S0SCL4_OLEEU</name>
<organism evidence="4 5">
    <name type="scientific">Olea europaea subsp. europaea</name>
    <dbReference type="NCBI Taxonomy" id="158383"/>
    <lineage>
        <taxon>Eukaryota</taxon>
        <taxon>Viridiplantae</taxon>
        <taxon>Streptophyta</taxon>
        <taxon>Embryophyta</taxon>
        <taxon>Tracheophyta</taxon>
        <taxon>Spermatophyta</taxon>
        <taxon>Magnoliopsida</taxon>
        <taxon>eudicotyledons</taxon>
        <taxon>Gunneridae</taxon>
        <taxon>Pentapetalae</taxon>
        <taxon>asterids</taxon>
        <taxon>lamiids</taxon>
        <taxon>Lamiales</taxon>
        <taxon>Oleaceae</taxon>
        <taxon>Oleeae</taxon>
        <taxon>Olea</taxon>
    </lineage>
</organism>
<dbReference type="Proteomes" id="UP000594638">
    <property type="component" value="Unassembled WGS sequence"/>
</dbReference>
<evidence type="ECO:0000259" key="3">
    <source>
        <dbReference type="PROSITE" id="PS51184"/>
    </source>
</evidence>
<evidence type="ECO:0000313" key="5">
    <source>
        <dbReference type="Proteomes" id="UP000594638"/>
    </source>
</evidence>
<dbReference type="SUPFAM" id="SSF51197">
    <property type="entry name" value="Clavaminate synthase-like"/>
    <property type="match status" value="1"/>
</dbReference>
<dbReference type="PANTHER" id="PTHR12461:SF102">
    <property type="entry name" value="LYSINE-SPECIFIC DEMETHYLASE JMJ31"/>
    <property type="match status" value="1"/>
</dbReference>
<dbReference type="Gramene" id="OE9A017981T2">
    <property type="protein sequence ID" value="OE9A017981C2"/>
    <property type="gene ID" value="OE9A017981"/>
</dbReference>
<reference evidence="4 5" key="1">
    <citation type="submission" date="2019-12" db="EMBL/GenBank/DDBJ databases">
        <authorList>
            <person name="Alioto T."/>
            <person name="Alioto T."/>
            <person name="Gomez Garrido J."/>
        </authorList>
    </citation>
    <scope>NUCLEOTIDE SEQUENCE [LARGE SCALE GENOMIC DNA]</scope>
</reference>
<keyword evidence="5" id="KW-1185">Reference proteome</keyword>
<dbReference type="CDD" id="cd02208">
    <property type="entry name" value="cupin_RmlC-like"/>
    <property type="match status" value="1"/>
</dbReference>
<dbReference type="PROSITE" id="PS51184">
    <property type="entry name" value="JMJC"/>
    <property type="match status" value="1"/>
</dbReference>
<dbReference type="Pfam" id="PF13621">
    <property type="entry name" value="Cupin_8"/>
    <property type="match status" value="1"/>
</dbReference>
<proteinExistence type="inferred from homology"/>
<dbReference type="EMBL" id="CACTIH010004194">
    <property type="protein sequence ID" value="CAA2990059.1"/>
    <property type="molecule type" value="Genomic_DNA"/>
</dbReference>
<evidence type="ECO:0000313" key="4">
    <source>
        <dbReference type="EMBL" id="CAA2990059.1"/>
    </source>
</evidence>
<keyword evidence="2" id="KW-0472">Membrane</keyword>
<comment type="similarity">
    <text evidence="1">Belongs to the JARID1 histone demethylase family.</text>
</comment>
<dbReference type="InterPro" id="IPR003347">
    <property type="entry name" value="JmjC_dom"/>
</dbReference>
<dbReference type="OrthoDB" id="415358at2759"/>
<gene>
    <name evidence="4" type="ORF">OLEA9_A017981</name>
</gene>
<dbReference type="AlphaFoldDB" id="A0A8S0SCL4"/>
<dbReference type="InterPro" id="IPR041667">
    <property type="entry name" value="Cupin_8"/>
</dbReference>
<keyword evidence="2" id="KW-0812">Transmembrane</keyword>